<keyword evidence="2" id="KW-1185">Reference proteome</keyword>
<dbReference type="RefSeq" id="NP_985852.1">
    <property type="nucleotide sequence ID" value="NM_211207.1"/>
</dbReference>
<evidence type="ECO:0000313" key="2">
    <source>
        <dbReference type="Proteomes" id="UP000000591"/>
    </source>
</evidence>
<dbReference type="GO" id="GO:0009306">
    <property type="term" value="P:protein secretion"/>
    <property type="evidence" value="ECO:0000318"/>
    <property type="project" value="GO_Central"/>
</dbReference>
<dbReference type="InParanoid" id="Q753K7"/>
<organism evidence="1 2">
    <name type="scientific">Eremothecium gossypii (strain ATCC 10895 / CBS 109.51 / FGSC 9923 / NRRL Y-1056)</name>
    <name type="common">Yeast</name>
    <name type="synonym">Ashbya gossypii</name>
    <dbReference type="NCBI Taxonomy" id="284811"/>
    <lineage>
        <taxon>Eukaryota</taxon>
        <taxon>Fungi</taxon>
        <taxon>Dikarya</taxon>
        <taxon>Ascomycota</taxon>
        <taxon>Saccharomycotina</taxon>
        <taxon>Saccharomycetes</taxon>
        <taxon>Saccharomycetales</taxon>
        <taxon>Saccharomycetaceae</taxon>
        <taxon>Eremothecium</taxon>
    </lineage>
</organism>
<dbReference type="PANTHER" id="PTHR17985:SF8">
    <property type="entry name" value="TRANSPORT AND GOLGI ORGANIZATION PROTEIN 2 HOMOLOG"/>
    <property type="match status" value="1"/>
</dbReference>
<dbReference type="FunCoup" id="Q753K7">
    <property type="interactions" value="398"/>
</dbReference>
<dbReference type="InterPro" id="IPR008551">
    <property type="entry name" value="TANGO2"/>
</dbReference>
<name>Q753K7_EREGS</name>
<reference evidence="2" key="2">
    <citation type="journal article" date="2013" name="G3 (Bethesda)">
        <title>Genomes of Ashbya fungi isolated from insects reveal four mating-type loci, numerous translocations, lack of transposons, and distinct gene duplications.</title>
        <authorList>
            <person name="Dietrich F.S."/>
            <person name="Voegeli S."/>
            <person name="Kuo S."/>
            <person name="Philippsen P."/>
        </authorList>
    </citation>
    <scope>GENOME REANNOTATION</scope>
    <source>
        <strain evidence="2">ATCC 10895 / CBS 109.51 / FGSC 9923 / NRRL Y-1056</strain>
    </source>
</reference>
<gene>
    <name evidence="1" type="ORF">AGOS_AFR305W</name>
</gene>
<dbReference type="PANTHER" id="PTHR17985">
    <property type="entry name" value="SER/THR-RICH PROTEIN T10 IN DGCR REGION"/>
    <property type="match status" value="1"/>
</dbReference>
<dbReference type="eggNOG" id="KOG2342">
    <property type="taxonomic scope" value="Eukaryota"/>
</dbReference>
<accession>Q753K7</accession>
<sequence>MCILFATTAHPKYKLVLISNRDEYFARKTHTTCWSHNDSILAPYDMALQDADGLDHGSPCGTWIGINRAGHVSVLLNLAPKDADGDHGYSHRHSRGAVTMEYLKDFDHNNWDSWNTYEKFGAHFPTLYKTKLFTHFYGDVVNSQFSVINSLGQTLDPFSQSPYYVVSNGPSDGAKALGQWPKVVEGNQLFKKMIQESLDVSEEELLQRCFNLASYSQYVSNQPIGVHDDSIPKRTIFVPALYNLSGQANLSFAAGMYYGTRSTIVMLVSEDGNVVTREHVIHDSDQDLDSYSILNPKEQVTHRFSLQMH</sequence>
<dbReference type="EMBL" id="AE016819">
    <property type="protein sequence ID" value="AAS53676.1"/>
    <property type="molecule type" value="Genomic_DNA"/>
</dbReference>
<dbReference type="GeneID" id="4622116"/>
<dbReference type="OrthoDB" id="191601at2759"/>
<dbReference type="AlphaFoldDB" id="Q753K7"/>
<reference evidence="1 2" key="1">
    <citation type="journal article" date="2004" name="Science">
        <title>The Ashbya gossypii genome as a tool for mapping the ancient Saccharomyces cerevisiae genome.</title>
        <authorList>
            <person name="Dietrich F.S."/>
            <person name="Voegeli S."/>
            <person name="Brachat S."/>
            <person name="Lerch A."/>
            <person name="Gates K."/>
            <person name="Steiner S."/>
            <person name="Mohr C."/>
            <person name="Pohlmann R."/>
            <person name="Luedi P."/>
            <person name="Choi S."/>
            <person name="Wing R.A."/>
            <person name="Flavier A."/>
            <person name="Gaffney T.D."/>
            <person name="Philippsen P."/>
        </authorList>
    </citation>
    <scope>NUCLEOTIDE SEQUENCE [LARGE SCALE GENOMIC DNA]</scope>
    <source>
        <strain evidence="2">ATCC 10895 / CBS 109.51 / FGSC 9923 / NRRL Y-1056</strain>
    </source>
</reference>
<evidence type="ECO:0000313" key="1">
    <source>
        <dbReference type="EMBL" id="AAS53676.1"/>
    </source>
</evidence>
<dbReference type="OMA" id="MCILFAT"/>
<dbReference type="HOGENOM" id="CLU_047037_0_1_1"/>
<dbReference type="GO" id="GO:0007030">
    <property type="term" value="P:Golgi organization"/>
    <property type="evidence" value="ECO:0000318"/>
    <property type="project" value="GO_Central"/>
</dbReference>
<dbReference type="GO" id="GO:0005794">
    <property type="term" value="C:Golgi apparatus"/>
    <property type="evidence" value="ECO:0000318"/>
    <property type="project" value="GO_Central"/>
</dbReference>
<dbReference type="Pfam" id="PF05742">
    <property type="entry name" value="TANGO2"/>
    <property type="match status" value="1"/>
</dbReference>
<protein>
    <submittedName>
        <fullName evidence="1">AFR305Wp</fullName>
    </submittedName>
</protein>
<dbReference type="Proteomes" id="UP000000591">
    <property type="component" value="Chromosome VI"/>
</dbReference>
<dbReference type="KEGG" id="ago:AGOS_AFR305W"/>
<proteinExistence type="predicted"/>